<dbReference type="EMBL" id="KB706938">
    <property type="protein sequence ID" value="EMR65120.1"/>
    <property type="molecule type" value="Genomic_DNA"/>
</dbReference>
<accession>M7TEM2</accession>
<dbReference type="Pfam" id="PF19086">
    <property type="entry name" value="Terpene_syn_C_2"/>
    <property type="match status" value="1"/>
</dbReference>
<dbReference type="AlphaFoldDB" id="M7TEM2"/>
<keyword evidence="2" id="KW-1185">Reference proteome</keyword>
<gene>
    <name evidence="1" type="ORF">UCREL1_7908</name>
</gene>
<dbReference type="SUPFAM" id="SSF48576">
    <property type="entry name" value="Terpenoid synthases"/>
    <property type="match status" value="1"/>
</dbReference>
<dbReference type="HOGENOM" id="CLU_2015266_0_0_1"/>
<proteinExistence type="predicted"/>
<protein>
    <submittedName>
        <fullName evidence="1">Putative terpene synthase metal binding domain protein</fullName>
    </submittedName>
</protein>
<sequence>MSWVFCFDDMFDDDGLAEAPEAARQELDVYLALVAGETVDTDPHQHPLRHMFTSIWQRILETASIDLQKRFIGALRHYFEGIILQVDNRFRSSQCPRLDQTLDMYLKGRAHSIGLYPCQVVLQ</sequence>
<evidence type="ECO:0000313" key="2">
    <source>
        <dbReference type="Proteomes" id="UP000012174"/>
    </source>
</evidence>
<organism evidence="1 2">
    <name type="scientific">Eutypa lata (strain UCR-EL1)</name>
    <name type="common">Grapevine dieback disease fungus</name>
    <name type="synonym">Eutypa armeniacae</name>
    <dbReference type="NCBI Taxonomy" id="1287681"/>
    <lineage>
        <taxon>Eukaryota</taxon>
        <taxon>Fungi</taxon>
        <taxon>Dikarya</taxon>
        <taxon>Ascomycota</taxon>
        <taxon>Pezizomycotina</taxon>
        <taxon>Sordariomycetes</taxon>
        <taxon>Xylariomycetidae</taxon>
        <taxon>Xylariales</taxon>
        <taxon>Diatrypaceae</taxon>
        <taxon>Eutypa</taxon>
    </lineage>
</organism>
<evidence type="ECO:0000313" key="1">
    <source>
        <dbReference type="EMBL" id="EMR65120.1"/>
    </source>
</evidence>
<name>M7TEM2_EUTLA</name>
<dbReference type="KEGG" id="ela:UCREL1_7908"/>
<dbReference type="OrthoDB" id="4568079at2759"/>
<dbReference type="Gene3D" id="1.10.600.10">
    <property type="entry name" value="Farnesyl Diphosphate Synthase"/>
    <property type="match status" value="1"/>
</dbReference>
<dbReference type="Proteomes" id="UP000012174">
    <property type="component" value="Unassembled WGS sequence"/>
</dbReference>
<dbReference type="InterPro" id="IPR008949">
    <property type="entry name" value="Isoprenoid_synthase_dom_sf"/>
</dbReference>
<reference evidence="2" key="1">
    <citation type="journal article" date="2013" name="Genome Announc.">
        <title>Draft genome sequence of the grapevine dieback fungus Eutypa lata UCR-EL1.</title>
        <authorList>
            <person name="Blanco-Ulate B."/>
            <person name="Rolshausen P.E."/>
            <person name="Cantu D."/>
        </authorList>
    </citation>
    <scope>NUCLEOTIDE SEQUENCE [LARGE SCALE GENOMIC DNA]</scope>
    <source>
        <strain evidence="2">UCR-EL1</strain>
    </source>
</reference>